<name>F5XEZ5_MICPN</name>
<dbReference type="InterPro" id="IPR029028">
    <property type="entry name" value="Alpha/beta_knot_MTases"/>
</dbReference>
<accession>F5XEZ5</accession>
<dbReference type="PANTHER" id="PTHR46429">
    <property type="entry name" value="23S RRNA (GUANOSINE-2'-O-)-METHYLTRANSFERASE RLMB"/>
    <property type="match status" value="1"/>
</dbReference>
<dbReference type="GO" id="GO:0003723">
    <property type="term" value="F:RNA binding"/>
    <property type="evidence" value="ECO:0007669"/>
    <property type="project" value="InterPro"/>
</dbReference>
<dbReference type="GO" id="GO:0032259">
    <property type="term" value="P:methylation"/>
    <property type="evidence" value="ECO:0007669"/>
    <property type="project" value="UniProtKB-KW"/>
</dbReference>
<dbReference type="AlphaFoldDB" id="F5XEZ5"/>
<dbReference type="InterPro" id="IPR013123">
    <property type="entry name" value="SpoU_subst-bd"/>
</dbReference>
<dbReference type="HOGENOM" id="CLU_021322_0_0_11"/>
<dbReference type="EC" id="2.1.1.-" evidence="6"/>
<dbReference type="Gene3D" id="3.30.1330.30">
    <property type="match status" value="1"/>
</dbReference>
<dbReference type="GO" id="GO:0005829">
    <property type="term" value="C:cytosol"/>
    <property type="evidence" value="ECO:0007669"/>
    <property type="project" value="TreeGrafter"/>
</dbReference>
<dbReference type="GO" id="GO:0006396">
    <property type="term" value="P:RNA processing"/>
    <property type="evidence" value="ECO:0007669"/>
    <property type="project" value="InterPro"/>
</dbReference>
<dbReference type="SMART" id="SM00967">
    <property type="entry name" value="SpoU_sub_bind"/>
    <property type="match status" value="1"/>
</dbReference>
<dbReference type="PANTHER" id="PTHR46429:SF1">
    <property type="entry name" value="23S RRNA (GUANOSINE-2'-O-)-METHYLTRANSFERASE RLMB"/>
    <property type="match status" value="1"/>
</dbReference>
<dbReference type="KEGG" id="mph:MLP_47190"/>
<keyword evidence="2 6" id="KW-0489">Methyltransferase</keyword>
<evidence type="ECO:0000256" key="1">
    <source>
        <dbReference type="ARBA" id="ARBA00007228"/>
    </source>
</evidence>
<proteinExistence type="inferred from homology"/>
<evidence type="ECO:0000256" key="4">
    <source>
        <dbReference type="SAM" id="MobiDB-lite"/>
    </source>
</evidence>
<dbReference type="GO" id="GO:0008173">
    <property type="term" value="F:RNA methyltransferase activity"/>
    <property type="evidence" value="ECO:0007669"/>
    <property type="project" value="InterPro"/>
</dbReference>
<comment type="similarity">
    <text evidence="1">Belongs to the class IV-like SAM-binding methyltransferase superfamily. RNA methyltransferase TrmH family.</text>
</comment>
<organism evidence="6 7">
    <name type="scientific">Microlunatus phosphovorus (strain ATCC 700054 / DSM 10555 / JCM 9379 / NBRC 101784 / NCIMB 13414 / VKM Ac-1990 / NM-1)</name>
    <dbReference type="NCBI Taxonomy" id="1032480"/>
    <lineage>
        <taxon>Bacteria</taxon>
        <taxon>Bacillati</taxon>
        <taxon>Actinomycetota</taxon>
        <taxon>Actinomycetes</taxon>
        <taxon>Propionibacteriales</taxon>
        <taxon>Propionibacteriaceae</taxon>
        <taxon>Microlunatus</taxon>
    </lineage>
</organism>
<dbReference type="CDD" id="cd18103">
    <property type="entry name" value="SpoU-like_RlmB"/>
    <property type="match status" value="1"/>
</dbReference>
<dbReference type="InterPro" id="IPR001537">
    <property type="entry name" value="SpoU_MeTrfase"/>
</dbReference>
<dbReference type="eggNOG" id="COG0566">
    <property type="taxonomic scope" value="Bacteria"/>
</dbReference>
<dbReference type="STRING" id="1032480.MLP_47190"/>
<dbReference type="Gene3D" id="3.40.1280.10">
    <property type="match status" value="1"/>
</dbReference>
<dbReference type="EMBL" id="AP012204">
    <property type="protein sequence ID" value="BAK37733.1"/>
    <property type="molecule type" value="Genomic_DNA"/>
</dbReference>
<dbReference type="OrthoDB" id="9785673at2"/>
<dbReference type="FunFam" id="3.40.1280.10:FF:000015">
    <property type="entry name" value="Putative tRNA/rRNA methyltransferase"/>
    <property type="match status" value="1"/>
</dbReference>
<protein>
    <submittedName>
        <fullName evidence="6">Putative rRNA methyltransferase</fullName>
        <ecNumber evidence="6">2.1.1.-</ecNumber>
    </submittedName>
</protein>
<evidence type="ECO:0000313" key="6">
    <source>
        <dbReference type="EMBL" id="BAK37733.1"/>
    </source>
</evidence>
<evidence type="ECO:0000256" key="3">
    <source>
        <dbReference type="ARBA" id="ARBA00022679"/>
    </source>
</evidence>
<evidence type="ECO:0000313" key="7">
    <source>
        <dbReference type="Proteomes" id="UP000007947"/>
    </source>
</evidence>
<gene>
    <name evidence="6" type="ordered locus">MLP_47190</name>
</gene>
<dbReference type="InterPro" id="IPR004441">
    <property type="entry name" value="rRNA_MeTrfase_TrmH"/>
</dbReference>
<dbReference type="Proteomes" id="UP000007947">
    <property type="component" value="Chromosome"/>
</dbReference>
<evidence type="ECO:0000256" key="2">
    <source>
        <dbReference type="ARBA" id="ARBA00022603"/>
    </source>
</evidence>
<dbReference type="RefSeq" id="WP_013865559.1">
    <property type="nucleotide sequence ID" value="NC_015635.1"/>
</dbReference>
<dbReference type="InterPro" id="IPR029026">
    <property type="entry name" value="tRNA_m1G_MTases_N"/>
</dbReference>
<dbReference type="NCBIfam" id="TIGR00186">
    <property type="entry name" value="rRNA_methyl_3"/>
    <property type="match status" value="1"/>
</dbReference>
<dbReference type="SUPFAM" id="SSF55315">
    <property type="entry name" value="L30e-like"/>
    <property type="match status" value="1"/>
</dbReference>
<reference evidence="6 7" key="1">
    <citation type="submission" date="2011-05" db="EMBL/GenBank/DDBJ databases">
        <title>Whole genome sequence of Microlunatus phosphovorus NM-1.</title>
        <authorList>
            <person name="Hosoyama A."/>
            <person name="Sasaki K."/>
            <person name="Harada T."/>
            <person name="Igarashi R."/>
            <person name="Kawakoshi A."/>
            <person name="Sasagawa M."/>
            <person name="Fukada J."/>
            <person name="Nakamura S."/>
            <person name="Katano Y."/>
            <person name="Hanada S."/>
            <person name="Kamagata Y."/>
            <person name="Nakamura N."/>
            <person name="Yamazaki S."/>
            <person name="Fujita N."/>
        </authorList>
    </citation>
    <scope>NUCLEOTIDE SEQUENCE [LARGE SCALE GENOMIC DNA]</scope>
    <source>
        <strain evidence="7">ATCC 700054 / DSM 10555 / JCM 9379 / NBRC 101784 / NCIMB 13414 / VKM Ac-1990 / NM-1</strain>
    </source>
</reference>
<keyword evidence="7" id="KW-1185">Reference proteome</keyword>
<dbReference type="Pfam" id="PF08032">
    <property type="entry name" value="SpoU_sub_bind"/>
    <property type="match status" value="1"/>
</dbReference>
<dbReference type="InterPro" id="IPR029064">
    <property type="entry name" value="Ribosomal_eL30-like_sf"/>
</dbReference>
<dbReference type="SUPFAM" id="SSF75217">
    <property type="entry name" value="alpha/beta knot"/>
    <property type="match status" value="1"/>
</dbReference>
<sequence length="328" mass="33859">MAGNSQRKGAVRKRGKGNTAGSGGRVRRGLEGKGPTPKAEDRPYHAAHKAKQAAARKPAGGPGNRSGSGSRSSSDRSRTGRPGSGPEWVIGRNAVLEALEAEIPTKSAYVAEGAERDDRLRDILKLAAERSLPLLQVTRNELDKMTGGAVHQGVALQLPAFEYAHPDDLLAAAIEADTDPLIVALDSVTDPRNLGAIIRSAAAFGAHGVLIPERRSAGMTAAAWKTSAGAAARIPVARATNLTRTLKAYASAGLFLVGLDGESDTDIAEIGEASGPLVLVVGSEGAGLSRLVRETCDTVAAIPMSGAVESLNAGVAAGIALYEISRRR</sequence>
<evidence type="ECO:0000259" key="5">
    <source>
        <dbReference type="SMART" id="SM00967"/>
    </source>
</evidence>
<feature type="region of interest" description="Disordered" evidence="4">
    <location>
        <begin position="1"/>
        <end position="89"/>
    </location>
</feature>
<feature type="domain" description="RNA 2-O ribose methyltransferase substrate binding" evidence="5">
    <location>
        <begin position="88"/>
        <end position="164"/>
    </location>
</feature>
<dbReference type="Pfam" id="PF00588">
    <property type="entry name" value="SpoU_methylase"/>
    <property type="match status" value="1"/>
</dbReference>
<keyword evidence="3 6" id="KW-0808">Transferase</keyword>